<reference evidence="2 3" key="1">
    <citation type="submission" date="2024-02" db="EMBL/GenBank/DDBJ databases">
        <authorList>
            <person name="Daric V."/>
            <person name="Darras S."/>
        </authorList>
    </citation>
    <scope>NUCLEOTIDE SEQUENCE [LARGE SCALE GENOMIC DNA]</scope>
</reference>
<dbReference type="EMBL" id="CAWYQH010000046">
    <property type="protein sequence ID" value="CAK8677240.1"/>
    <property type="molecule type" value="Genomic_DNA"/>
</dbReference>
<comment type="caution">
    <text evidence="2">The sequence shown here is derived from an EMBL/GenBank/DDBJ whole genome shotgun (WGS) entry which is preliminary data.</text>
</comment>
<feature type="compositionally biased region" description="Basic residues" evidence="1">
    <location>
        <begin position="1"/>
        <end position="14"/>
    </location>
</feature>
<evidence type="ECO:0000313" key="3">
    <source>
        <dbReference type="Proteomes" id="UP001642483"/>
    </source>
</evidence>
<feature type="region of interest" description="Disordered" evidence="1">
    <location>
        <begin position="1"/>
        <end position="26"/>
    </location>
</feature>
<evidence type="ECO:0000313" key="2">
    <source>
        <dbReference type="EMBL" id="CAK8677240.1"/>
    </source>
</evidence>
<gene>
    <name evidence="2" type="ORF">CVLEPA_LOCUS6640</name>
</gene>
<feature type="region of interest" description="Disordered" evidence="1">
    <location>
        <begin position="45"/>
        <end position="84"/>
    </location>
</feature>
<proteinExistence type="predicted"/>
<name>A0ABP0FC13_CLALP</name>
<organism evidence="2 3">
    <name type="scientific">Clavelina lepadiformis</name>
    <name type="common">Light-bulb sea squirt</name>
    <name type="synonym">Ascidia lepadiformis</name>
    <dbReference type="NCBI Taxonomy" id="159417"/>
    <lineage>
        <taxon>Eukaryota</taxon>
        <taxon>Metazoa</taxon>
        <taxon>Chordata</taxon>
        <taxon>Tunicata</taxon>
        <taxon>Ascidiacea</taxon>
        <taxon>Aplousobranchia</taxon>
        <taxon>Clavelinidae</taxon>
        <taxon>Clavelina</taxon>
    </lineage>
</organism>
<protein>
    <submittedName>
        <fullName evidence="2">Uncharacterized protein</fullName>
    </submittedName>
</protein>
<feature type="compositionally biased region" description="Basic and acidic residues" evidence="1">
    <location>
        <begin position="15"/>
        <end position="26"/>
    </location>
</feature>
<dbReference type="Proteomes" id="UP001642483">
    <property type="component" value="Unassembled WGS sequence"/>
</dbReference>
<feature type="compositionally biased region" description="Basic residues" evidence="1">
    <location>
        <begin position="54"/>
        <end position="67"/>
    </location>
</feature>
<keyword evidence="3" id="KW-1185">Reference proteome</keyword>
<accession>A0ABP0FC13</accession>
<sequence length="84" mass="9848">MHRGKKEKTTKKRKLNDAKGERTQSYEPHFDAALTYFLFLESPAIEGDPPSRNQLKKQIRKAKKEKRMKIEKSKDIVNNGFNKT</sequence>
<evidence type="ECO:0000256" key="1">
    <source>
        <dbReference type="SAM" id="MobiDB-lite"/>
    </source>
</evidence>